<dbReference type="SFLD" id="SFLDG01129">
    <property type="entry name" value="C1.5:_HAD__Beta-PGM__Phosphata"/>
    <property type="match status" value="1"/>
</dbReference>
<dbReference type="GO" id="GO:0050194">
    <property type="term" value="F:phosphonoacetaldehyde hydrolase activity"/>
    <property type="evidence" value="ECO:0007669"/>
    <property type="project" value="UniProtKB-EC"/>
</dbReference>
<dbReference type="SUPFAM" id="SSF56784">
    <property type="entry name" value="HAD-like"/>
    <property type="match status" value="1"/>
</dbReference>
<accession>A0A523B9C8</accession>
<dbReference type="GO" id="GO:0006281">
    <property type="term" value="P:DNA repair"/>
    <property type="evidence" value="ECO:0007669"/>
    <property type="project" value="TreeGrafter"/>
</dbReference>
<protein>
    <submittedName>
        <fullName evidence="1">Phosphonoacetaldehyde hydrolase</fullName>
        <ecNumber evidence="1">3.11.1.1</ecNumber>
    </submittedName>
</protein>
<dbReference type="Proteomes" id="UP000315399">
    <property type="component" value="Unassembled WGS sequence"/>
</dbReference>
<dbReference type="Pfam" id="PF13419">
    <property type="entry name" value="HAD_2"/>
    <property type="match status" value="1"/>
</dbReference>
<keyword evidence="1" id="KW-0378">Hydrolase</keyword>
<organism evidence="1 2">
    <name type="scientific">Thermoproteota archaeon</name>
    <dbReference type="NCBI Taxonomy" id="2056631"/>
    <lineage>
        <taxon>Archaea</taxon>
        <taxon>Thermoproteota</taxon>
    </lineage>
</organism>
<dbReference type="GO" id="GO:0008967">
    <property type="term" value="F:phosphoglycolate phosphatase activity"/>
    <property type="evidence" value="ECO:0007669"/>
    <property type="project" value="TreeGrafter"/>
</dbReference>
<evidence type="ECO:0000313" key="2">
    <source>
        <dbReference type="Proteomes" id="UP000315399"/>
    </source>
</evidence>
<name>A0A523B9C8_9CREN</name>
<dbReference type="EMBL" id="QNVH01000068">
    <property type="protein sequence ID" value="TDA37523.1"/>
    <property type="molecule type" value="Genomic_DNA"/>
</dbReference>
<dbReference type="Gene3D" id="1.10.150.240">
    <property type="entry name" value="Putative phosphatase, domain 2"/>
    <property type="match status" value="1"/>
</dbReference>
<proteinExistence type="predicted"/>
<sequence length="265" mass="30073">MWKYRGPVKLVILDTAGTICDGPQDLRHIWPDDDGLGVKAPVVPFYEVLKSRGVVLNWAAIRKPMGLFKKDHLRTLLETPEARAQFKNVHGRDWTEKDLDEMFEDYKKILNEVIVHPELVKPIPGAVEVIQKLRDYGKLIGNTTGYTAEASKLLNTKLEKEYGIKFDFAATPEIVKAGRPYPWMVMKHMEVLNVYPPAAVVKVGDTKYDIREGKFAGAWTVGLYATGNDTFEVLAAEEPDYLIPSIAELLPVIWDIENRLMEGRY</sequence>
<dbReference type="InterPro" id="IPR023214">
    <property type="entry name" value="HAD_sf"/>
</dbReference>
<dbReference type="AlphaFoldDB" id="A0A523B9C8"/>
<dbReference type="PANTHER" id="PTHR43434">
    <property type="entry name" value="PHOSPHOGLYCOLATE PHOSPHATASE"/>
    <property type="match status" value="1"/>
</dbReference>
<dbReference type="SFLD" id="SFLDS00003">
    <property type="entry name" value="Haloacid_Dehalogenase"/>
    <property type="match status" value="1"/>
</dbReference>
<dbReference type="InterPro" id="IPR036412">
    <property type="entry name" value="HAD-like_sf"/>
</dbReference>
<dbReference type="EC" id="3.11.1.1" evidence="1"/>
<dbReference type="Gene3D" id="3.40.50.1000">
    <property type="entry name" value="HAD superfamily/HAD-like"/>
    <property type="match status" value="1"/>
</dbReference>
<dbReference type="GO" id="GO:0005829">
    <property type="term" value="C:cytosol"/>
    <property type="evidence" value="ECO:0007669"/>
    <property type="project" value="TreeGrafter"/>
</dbReference>
<dbReference type="InterPro" id="IPR041492">
    <property type="entry name" value="HAD_2"/>
</dbReference>
<dbReference type="PANTHER" id="PTHR43434:SF19">
    <property type="entry name" value="PHOSPHONOACETALDEHYDE HYDROLASE"/>
    <property type="match status" value="1"/>
</dbReference>
<dbReference type="InterPro" id="IPR050155">
    <property type="entry name" value="HAD-like_hydrolase_sf"/>
</dbReference>
<evidence type="ECO:0000313" key="1">
    <source>
        <dbReference type="EMBL" id="TDA37523.1"/>
    </source>
</evidence>
<comment type="caution">
    <text evidence="1">The sequence shown here is derived from an EMBL/GenBank/DDBJ whole genome shotgun (WGS) entry which is preliminary data.</text>
</comment>
<reference evidence="1 2" key="1">
    <citation type="journal article" date="2019" name="Nat. Microbiol.">
        <title>Expanding anaerobic alkane metabolism in the domain of Archaea.</title>
        <authorList>
            <person name="Wang Y."/>
            <person name="Wegener G."/>
            <person name="Hou J."/>
            <person name="Wang F."/>
            <person name="Xiao X."/>
        </authorList>
    </citation>
    <scope>NUCLEOTIDE SEQUENCE [LARGE SCALE GENOMIC DNA]</scope>
    <source>
        <strain evidence="1">WYZ-LMO10</strain>
    </source>
</reference>
<gene>
    <name evidence="1" type="ORF">DSO08_05595</name>
</gene>
<dbReference type="InterPro" id="IPR023198">
    <property type="entry name" value="PGP-like_dom2"/>
</dbReference>